<dbReference type="WBParaSite" id="SCUD_0001493501-mRNA-1">
    <property type="protein sequence ID" value="SCUD_0001493501-mRNA-1"/>
    <property type="gene ID" value="SCUD_0001493501"/>
</dbReference>
<feature type="compositionally biased region" description="Basic and acidic residues" evidence="1">
    <location>
        <begin position="1"/>
        <end position="21"/>
    </location>
</feature>
<evidence type="ECO:0000256" key="1">
    <source>
        <dbReference type="SAM" id="MobiDB-lite"/>
    </source>
</evidence>
<gene>
    <name evidence="2" type="ORF">SCUD_LOCUS14932</name>
</gene>
<accession>A0A183KIS6</accession>
<protein>
    <submittedName>
        <fullName evidence="2 4">Uncharacterized protein</fullName>
    </submittedName>
</protein>
<evidence type="ECO:0000313" key="2">
    <source>
        <dbReference type="EMBL" id="VDP57899.1"/>
    </source>
</evidence>
<evidence type="ECO:0000313" key="4">
    <source>
        <dbReference type="WBParaSite" id="SCUD_0001493501-mRNA-1"/>
    </source>
</evidence>
<organism evidence="4">
    <name type="scientific">Schistosoma curassoni</name>
    <dbReference type="NCBI Taxonomy" id="6186"/>
    <lineage>
        <taxon>Eukaryota</taxon>
        <taxon>Metazoa</taxon>
        <taxon>Spiralia</taxon>
        <taxon>Lophotrochozoa</taxon>
        <taxon>Platyhelminthes</taxon>
        <taxon>Trematoda</taxon>
        <taxon>Digenea</taxon>
        <taxon>Strigeidida</taxon>
        <taxon>Schistosomatoidea</taxon>
        <taxon>Schistosomatidae</taxon>
        <taxon>Schistosoma</taxon>
    </lineage>
</organism>
<keyword evidence="3" id="KW-1185">Reference proteome</keyword>
<feature type="region of interest" description="Disordered" evidence="1">
    <location>
        <begin position="1"/>
        <end position="22"/>
    </location>
</feature>
<evidence type="ECO:0000313" key="3">
    <source>
        <dbReference type="Proteomes" id="UP000279833"/>
    </source>
</evidence>
<reference evidence="4" key="1">
    <citation type="submission" date="2016-06" db="UniProtKB">
        <authorList>
            <consortium name="WormBaseParasite"/>
        </authorList>
    </citation>
    <scope>IDENTIFICATION</scope>
</reference>
<feature type="region of interest" description="Disordered" evidence="1">
    <location>
        <begin position="77"/>
        <end position="128"/>
    </location>
</feature>
<dbReference type="Proteomes" id="UP000279833">
    <property type="component" value="Unassembled WGS sequence"/>
</dbReference>
<dbReference type="AlphaFoldDB" id="A0A183KIS6"/>
<reference evidence="2 3" key="2">
    <citation type="submission" date="2018-11" db="EMBL/GenBank/DDBJ databases">
        <authorList>
            <consortium name="Pathogen Informatics"/>
        </authorList>
    </citation>
    <scope>NUCLEOTIDE SEQUENCE [LARGE SCALE GENOMIC DNA]</scope>
    <source>
        <strain evidence="2">Dakar</strain>
        <strain evidence="3">Dakar, Senegal</strain>
    </source>
</reference>
<dbReference type="EMBL" id="UZAK01037146">
    <property type="protein sequence ID" value="VDP57899.1"/>
    <property type="molecule type" value="Genomic_DNA"/>
</dbReference>
<proteinExistence type="predicted"/>
<sequence>MKKLAGKCDKLQRPVKDKQDRPFAAIQEQRNRLVENLELSSRSSPLGTPDLEVAHIDLSTDVTPPIIEQISMDIRRHSSRSTEVRYRNDCENAPRSIQEDLRGRTSATDRLERRTPHQDTKERKSEQM</sequence>
<name>A0A183KIS6_9TREM</name>